<evidence type="ECO:0000256" key="1">
    <source>
        <dbReference type="ARBA" id="ARBA00008168"/>
    </source>
</evidence>
<evidence type="ECO:0000256" key="3">
    <source>
        <dbReference type="ARBA" id="ARBA00022618"/>
    </source>
</evidence>
<dbReference type="InterPro" id="IPR036707">
    <property type="entry name" value="MinE_sf"/>
</dbReference>
<dbReference type="KEGG" id="haz:A9404_04910"/>
<reference evidence="7 8" key="1">
    <citation type="submission" date="2016-06" db="EMBL/GenBank/DDBJ databases">
        <title>Insight into the functional genes involving in sulfur oxidation in Pearl River water.</title>
        <authorList>
            <person name="Luo J."/>
            <person name="Tan X."/>
            <person name="Lin W."/>
        </authorList>
    </citation>
    <scope>NUCLEOTIDE SEQUENCE [LARGE SCALE GENOMIC DNA]</scope>
    <source>
        <strain evidence="7 8">LS2</strain>
    </source>
</reference>
<dbReference type="GO" id="GO:0032955">
    <property type="term" value="P:regulation of division septum assembly"/>
    <property type="evidence" value="ECO:0007669"/>
    <property type="project" value="InterPro"/>
</dbReference>
<keyword evidence="4 6" id="KW-0131">Cell cycle</keyword>
<dbReference type="Gene3D" id="3.30.1070.10">
    <property type="entry name" value="Cell division topological specificity factor MinE"/>
    <property type="match status" value="1"/>
</dbReference>
<evidence type="ECO:0000313" key="8">
    <source>
        <dbReference type="Proteomes" id="UP000078596"/>
    </source>
</evidence>
<evidence type="ECO:0000256" key="6">
    <source>
        <dbReference type="HAMAP-Rule" id="MF_00262"/>
    </source>
</evidence>
<evidence type="ECO:0000256" key="4">
    <source>
        <dbReference type="ARBA" id="ARBA00023306"/>
    </source>
</evidence>
<dbReference type="EMBL" id="CP016027">
    <property type="protein sequence ID" value="ANJ66802.1"/>
    <property type="molecule type" value="Genomic_DNA"/>
</dbReference>
<organism evidence="7 8">
    <name type="scientific">Halothiobacillus diazotrophicus</name>
    <dbReference type="NCBI Taxonomy" id="1860122"/>
    <lineage>
        <taxon>Bacteria</taxon>
        <taxon>Pseudomonadati</taxon>
        <taxon>Pseudomonadota</taxon>
        <taxon>Gammaproteobacteria</taxon>
        <taxon>Chromatiales</taxon>
        <taxon>Halothiobacillaceae</taxon>
        <taxon>Halothiobacillus</taxon>
    </lineage>
</organism>
<dbReference type="AlphaFoldDB" id="A0A191ZG23"/>
<evidence type="ECO:0000256" key="5">
    <source>
        <dbReference type="ARBA" id="ARBA00025265"/>
    </source>
</evidence>
<keyword evidence="8" id="KW-1185">Reference proteome</keyword>
<gene>
    <name evidence="6" type="primary">minE</name>
    <name evidence="7" type="ORF">A9404_04910</name>
</gene>
<dbReference type="SUPFAM" id="SSF55229">
    <property type="entry name" value="Cell division protein MinE topological specificity domain"/>
    <property type="match status" value="1"/>
</dbReference>
<dbReference type="GO" id="GO:0051301">
    <property type="term" value="P:cell division"/>
    <property type="evidence" value="ECO:0007669"/>
    <property type="project" value="UniProtKB-KW"/>
</dbReference>
<dbReference type="OrthoDB" id="9802655at2"/>
<evidence type="ECO:0000256" key="2">
    <source>
        <dbReference type="ARBA" id="ARBA00020112"/>
    </source>
</evidence>
<dbReference type="FunFam" id="3.30.1070.10:FF:000001">
    <property type="entry name" value="Cell division topological specificity factor"/>
    <property type="match status" value="1"/>
</dbReference>
<comment type="similarity">
    <text evidence="1 6">Belongs to the MinE family.</text>
</comment>
<dbReference type="NCBIfam" id="NF001422">
    <property type="entry name" value="PRK00296.1"/>
    <property type="match status" value="1"/>
</dbReference>
<protein>
    <recommendedName>
        <fullName evidence="2 6">Cell division topological specificity factor</fullName>
    </recommendedName>
</protein>
<dbReference type="RefSeq" id="WP_066099164.1">
    <property type="nucleotide sequence ID" value="NZ_CP016027.1"/>
</dbReference>
<dbReference type="NCBIfam" id="TIGR01215">
    <property type="entry name" value="minE"/>
    <property type="match status" value="1"/>
</dbReference>
<dbReference type="InterPro" id="IPR005527">
    <property type="entry name" value="MinE"/>
</dbReference>
<proteinExistence type="inferred from homology"/>
<sequence length="91" mass="10410">MGLLDLFRARPKPTAHLAKERLQILIAHERSQGQARDPDYLPRLKNDLLDVIRKYVSVEEDAVQVQIGHNEGMDILELNIVLPETKTDDQP</sequence>
<evidence type="ECO:0000313" key="7">
    <source>
        <dbReference type="EMBL" id="ANJ66802.1"/>
    </source>
</evidence>
<dbReference type="Proteomes" id="UP000078596">
    <property type="component" value="Chromosome"/>
</dbReference>
<comment type="function">
    <text evidence="5 6">Prevents the cell division inhibition by proteins MinC and MinD at internal division sites while permitting inhibition at polar sites. This ensures cell division at the proper site by restricting the formation of a division septum at the midpoint of the long axis of the cell.</text>
</comment>
<dbReference type="GO" id="GO:0042802">
    <property type="term" value="F:identical protein binding"/>
    <property type="evidence" value="ECO:0007669"/>
    <property type="project" value="UniProtKB-ARBA"/>
</dbReference>
<name>A0A191ZG23_9GAMM</name>
<dbReference type="HAMAP" id="MF_00262">
    <property type="entry name" value="MinE"/>
    <property type="match status" value="1"/>
</dbReference>
<dbReference type="Pfam" id="PF03776">
    <property type="entry name" value="MinE"/>
    <property type="match status" value="1"/>
</dbReference>
<keyword evidence="3 6" id="KW-0132">Cell division</keyword>
<dbReference type="STRING" id="1860122.A9404_04910"/>
<accession>A0A191ZG23</accession>